<dbReference type="EMBL" id="UZAF01002641">
    <property type="protein sequence ID" value="VDO11149.1"/>
    <property type="molecule type" value="Genomic_DNA"/>
</dbReference>
<evidence type="ECO:0000313" key="2">
    <source>
        <dbReference type="Proteomes" id="UP000268014"/>
    </source>
</evidence>
<sequence length="41" mass="4670">MLARRRILQLLLLNSQKLCECRVICAPLSTRALKVVVNGEF</sequence>
<accession>A0A0N4VWT6</accession>
<evidence type="ECO:0000313" key="3">
    <source>
        <dbReference type="WBParaSite" id="HPLM_0000175601-mRNA-1"/>
    </source>
</evidence>
<reference evidence="3" key="1">
    <citation type="submission" date="2017-02" db="UniProtKB">
        <authorList>
            <consortium name="WormBaseParasite"/>
        </authorList>
    </citation>
    <scope>IDENTIFICATION</scope>
</reference>
<organism evidence="3">
    <name type="scientific">Haemonchus placei</name>
    <name type="common">Barber's pole worm</name>
    <dbReference type="NCBI Taxonomy" id="6290"/>
    <lineage>
        <taxon>Eukaryota</taxon>
        <taxon>Metazoa</taxon>
        <taxon>Ecdysozoa</taxon>
        <taxon>Nematoda</taxon>
        <taxon>Chromadorea</taxon>
        <taxon>Rhabditida</taxon>
        <taxon>Rhabditina</taxon>
        <taxon>Rhabditomorpha</taxon>
        <taxon>Strongyloidea</taxon>
        <taxon>Trichostrongylidae</taxon>
        <taxon>Haemonchus</taxon>
    </lineage>
</organism>
<reference evidence="1 2" key="2">
    <citation type="submission" date="2018-11" db="EMBL/GenBank/DDBJ databases">
        <authorList>
            <consortium name="Pathogen Informatics"/>
        </authorList>
    </citation>
    <scope>NUCLEOTIDE SEQUENCE [LARGE SCALE GENOMIC DNA]</scope>
    <source>
        <strain evidence="1 2">MHpl1</strain>
    </source>
</reference>
<gene>
    <name evidence="1" type="ORF">HPLM_LOCUS1754</name>
</gene>
<keyword evidence="2" id="KW-1185">Reference proteome</keyword>
<name>A0A0N4VWT6_HAEPC</name>
<protein>
    <submittedName>
        <fullName evidence="1 3">Uncharacterized protein</fullName>
    </submittedName>
</protein>
<proteinExistence type="predicted"/>
<evidence type="ECO:0000313" key="1">
    <source>
        <dbReference type="EMBL" id="VDO11149.1"/>
    </source>
</evidence>
<dbReference type="Proteomes" id="UP000268014">
    <property type="component" value="Unassembled WGS sequence"/>
</dbReference>
<dbReference type="WBParaSite" id="HPLM_0000175601-mRNA-1">
    <property type="protein sequence ID" value="HPLM_0000175601-mRNA-1"/>
    <property type="gene ID" value="HPLM_0000175601"/>
</dbReference>
<dbReference type="AlphaFoldDB" id="A0A0N4VWT6"/>